<dbReference type="PANTHER" id="PTHR38137">
    <property type="entry name" value="PRC-BARREL DOMAIN PROTEIN"/>
    <property type="match status" value="1"/>
</dbReference>
<dbReference type="EMBL" id="DUGH01000013">
    <property type="protein sequence ID" value="HIH15882.1"/>
    <property type="molecule type" value="Genomic_DNA"/>
</dbReference>
<evidence type="ECO:0000313" key="2">
    <source>
        <dbReference type="EMBL" id="HIH15882.1"/>
    </source>
</evidence>
<reference evidence="3" key="2">
    <citation type="submission" date="2021-03" db="EMBL/GenBank/DDBJ databases">
        <authorList>
            <person name="Jaffe A."/>
        </authorList>
    </citation>
    <scope>NUCLEOTIDE SEQUENCE</scope>
    <source>
        <strain evidence="3">RIFCSPLOWO2_01_FULL_58_19</strain>
    </source>
</reference>
<dbReference type="EMBL" id="JAGVWE010000002">
    <property type="protein sequence ID" value="MBS3062695.1"/>
    <property type="molecule type" value="Genomic_DNA"/>
</dbReference>
<dbReference type="Pfam" id="PF05239">
    <property type="entry name" value="PRC"/>
    <property type="match status" value="1"/>
</dbReference>
<dbReference type="PANTHER" id="PTHR38137:SF1">
    <property type="entry name" value="PRC-BARREL DOMAIN-CONTAINING PROTEIN"/>
    <property type="match status" value="1"/>
</dbReference>
<dbReference type="Proteomes" id="UP000564964">
    <property type="component" value="Unassembled WGS sequence"/>
</dbReference>
<evidence type="ECO:0000259" key="1">
    <source>
        <dbReference type="Pfam" id="PF05239"/>
    </source>
</evidence>
<dbReference type="AlphaFoldDB" id="A0A7J4JDP9"/>
<evidence type="ECO:0000313" key="3">
    <source>
        <dbReference type="EMBL" id="MBS3062695.1"/>
    </source>
</evidence>
<dbReference type="InterPro" id="IPR027275">
    <property type="entry name" value="PRC-brl_dom"/>
</dbReference>
<comment type="caution">
    <text evidence="2">The sequence shown here is derived from an EMBL/GenBank/DDBJ whole genome shotgun (WGS) entry which is preliminary data.</text>
</comment>
<dbReference type="SUPFAM" id="SSF50346">
    <property type="entry name" value="PRC-barrel domain"/>
    <property type="match status" value="1"/>
</dbReference>
<protein>
    <submittedName>
        <fullName evidence="3">PRC-barrel domain-containing protein</fullName>
    </submittedName>
</protein>
<accession>A0A7J4JDP9</accession>
<reference evidence="4" key="1">
    <citation type="journal article" date="2020" name="bioRxiv">
        <title>A rank-normalized archaeal taxonomy based on genome phylogeny resolves widespread incomplete and uneven classifications.</title>
        <authorList>
            <person name="Rinke C."/>
            <person name="Chuvochina M."/>
            <person name="Mussig A.J."/>
            <person name="Chaumeil P.-A."/>
            <person name="Waite D.W."/>
            <person name="Whitman W.B."/>
            <person name="Parks D.H."/>
            <person name="Hugenholtz P."/>
        </authorList>
    </citation>
    <scope>NUCLEOTIDE SEQUENCE [LARGE SCALE GENOMIC DNA]</scope>
</reference>
<dbReference type="Gene3D" id="2.30.30.240">
    <property type="entry name" value="PRC-barrel domain"/>
    <property type="match status" value="1"/>
</dbReference>
<sequence>MTVRLSRLFGMDIYTDIGDYRGKVFDLVINLEKGRIETITTEALKAKTKQEAKRIITDKSIPYKNVRAAKDILIVSTGRVEEEEEIEPTPKQRTAFRYRR</sequence>
<dbReference type="InterPro" id="IPR011033">
    <property type="entry name" value="PRC_barrel-like_sf"/>
</dbReference>
<feature type="domain" description="PRC-barrel" evidence="1">
    <location>
        <begin position="3"/>
        <end position="77"/>
    </location>
</feature>
<dbReference type="Proteomes" id="UP000678237">
    <property type="component" value="Unassembled WGS sequence"/>
</dbReference>
<name>A0A7J4JDP9_9ARCH</name>
<proteinExistence type="predicted"/>
<gene>
    <name evidence="2" type="ORF">HA252_00570</name>
    <name evidence="3" type="ORF">J4203_02395</name>
</gene>
<organism evidence="2 4">
    <name type="scientific">Candidatus Iainarchaeum sp</name>
    <dbReference type="NCBI Taxonomy" id="3101447"/>
    <lineage>
        <taxon>Archaea</taxon>
        <taxon>Candidatus Iainarchaeota</taxon>
        <taxon>Candidatus Iainarchaeia</taxon>
        <taxon>Candidatus Iainarchaeales</taxon>
        <taxon>Candidatus Iainarchaeaceae</taxon>
        <taxon>Candidatus Iainarchaeum</taxon>
    </lineage>
</organism>
<reference evidence="3" key="3">
    <citation type="submission" date="2021-05" db="EMBL/GenBank/DDBJ databases">
        <title>Protein family content uncovers lineage relationships and bacterial pathway maintenance mechanisms in DPANN archaea.</title>
        <authorList>
            <person name="Castelle C.J."/>
            <person name="Meheust R."/>
            <person name="Jaffe A.L."/>
            <person name="Seitz K."/>
            <person name="Gong X."/>
            <person name="Baker B.J."/>
            <person name="Banfield J.F."/>
        </authorList>
    </citation>
    <scope>NUCLEOTIDE SEQUENCE</scope>
    <source>
        <strain evidence="3">RIFCSPLOWO2_01_FULL_58_19</strain>
    </source>
</reference>
<evidence type="ECO:0000313" key="4">
    <source>
        <dbReference type="Proteomes" id="UP000564964"/>
    </source>
</evidence>